<dbReference type="GO" id="GO:0001935">
    <property type="term" value="P:endothelial cell proliferation"/>
    <property type="evidence" value="ECO:0007669"/>
    <property type="project" value="TreeGrafter"/>
</dbReference>
<feature type="domain" description="Prokineticin" evidence="8">
    <location>
        <begin position="26"/>
        <end position="101"/>
    </location>
</feature>
<accession>A0A3B5L7H9</accession>
<evidence type="ECO:0000259" key="8">
    <source>
        <dbReference type="Pfam" id="PF06607"/>
    </source>
</evidence>
<organism evidence="9 10">
    <name type="scientific">Xiphophorus couchianus</name>
    <name type="common">Monterrey platyfish</name>
    <dbReference type="NCBI Taxonomy" id="32473"/>
    <lineage>
        <taxon>Eukaryota</taxon>
        <taxon>Metazoa</taxon>
        <taxon>Chordata</taxon>
        <taxon>Craniata</taxon>
        <taxon>Vertebrata</taxon>
        <taxon>Euteleostomi</taxon>
        <taxon>Actinopterygii</taxon>
        <taxon>Neopterygii</taxon>
        <taxon>Teleostei</taxon>
        <taxon>Neoteleostei</taxon>
        <taxon>Acanthomorphata</taxon>
        <taxon>Ovalentaria</taxon>
        <taxon>Atherinomorphae</taxon>
        <taxon>Cyprinodontiformes</taxon>
        <taxon>Poeciliidae</taxon>
        <taxon>Poeciliinae</taxon>
        <taxon>Xiphophorus</taxon>
    </lineage>
</organism>
<evidence type="ECO:0000256" key="4">
    <source>
        <dbReference type="ARBA" id="ARBA00022656"/>
    </source>
</evidence>
<keyword evidence="7" id="KW-0472">Membrane</keyword>
<evidence type="ECO:0000256" key="1">
    <source>
        <dbReference type="ARBA" id="ARBA00004613"/>
    </source>
</evidence>
<dbReference type="AlphaFoldDB" id="A0A3B5L7H9"/>
<evidence type="ECO:0000256" key="6">
    <source>
        <dbReference type="ARBA" id="ARBA00023259"/>
    </source>
</evidence>
<sequence length="107" mass="12166">MYFNKCFSELIVILSCCLNCCLIVPLLVLQTCEKDEQCGHLECCAVSLWKSNQRMCISLGVEGDECHPSSFKVPYSGIRQEHTCPCLPNLTCNFSYDLFKCIEDLKK</sequence>
<dbReference type="PANTHER" id="PTHR18821">
    <property type="entry name" value="PROKINETICIN"/>
    <property type="match status" value="1"/>
</dbReference>
<name>A0A3B5L7H9_9TELE</name>
<feature type="transmembrane region" description="Helical" evidence="7">
    <location>
        <begin position="7"/>
        <end position="28"/>
    </location>
</feature>
<evidence type="ECO:0000256" key="2">
    <source>
        <dbReference type="ARBA" id="ARBA00006999"/>
    </source>
</evidence>
<comment type="similarity">
    <text evidence="2">Belongs to the AVIT (prokineticin) family.</text>
</comment>
<dbReference type="InterPro" id="IPR023569">
    <property type="entry name" value="Prokineticin_domain"/>
</dbReference>
<protein>
    <recommendedName>
        <fullName evidence="8">Prokineticin domain-containing protein</fullName>
    </recommendedName>
</protein>
<dbReference type="InterPro" id="IPR009523">
    <property type="entry name" value="Prokineticin"/>
</dbReference>
<reference evidence="9" key="2">
    <citation type="submission" date="2025-09" db="UniProtKB">
        <authorList>
            <consortium name="Ensembl"/>
        </authorList>
    </citation>
    <scope>IDENTIFICATION</scope>
</reference>
<evidence type="ECO:0000313" key="9">
    <source>
        <dbReference type="Ensembl" id="ENSXCOP00000008258.1"/>
    </source>
</evidence>
<evidence type="ECO:0000256" key="3">
    <source>
        <dbReference type="ARBA" id="ARBA00022525"/>
    </source>
</evidence>
<evidence type="ECO:0000256" key="7">
    <source>
        <dbReference type="SAM" id="Phobius"/>
    </source>
</evidence>
<dbReference type="GO" id="GO:0005576">
    <property type="term" value="C:extracellular region"/>
    <property type="evidence" value="ECO:0007669"/>
    <property type="project" value="UniProtKB-SubCell"/>
</dbReference>
<evidence type="ECO:0000313" key="10">
    <source>
        <dbReference type="Proteomes" id="UP000261380"/>
    </source>
</evidence>
<comment type="subcellular location">
    <subcellularLocation>
        <location evidence="1">Secreted</location>
    </subcellularLocation>
</comment>
<keyword evidence="4" id="KW-0800">Toxin</keyword>
<reference evidence="9" key="1">
    <citation type="submission" date="2025-08" db="UniProtKB">
        <authorList>
            <consortium name="Ensembl"/>
        </authorList>
    </citation>
    <scope>IDENTIFICATION</scope>
</reference>
<keyword evidence="10" id="KW-1185">Reference proteome</keyword>
<keyword evidence="3" id="KW-0964">Secreted</keyword>
<dbReference type="Gene3D" id="2.10.80.10">
    <property type="entry name" value="Lipase, subunit A"/>
    <property type="match status" value="1"/>
</dbReference>
<evidence type="ECO:0000256" key="5">
    <source>
        <dbReference type="ARBA" id="ARBA00023157"/>
    </source>
</evidence>
<keyword evidence="6" id="KW-1213">G-protein coupled receptor impairing toxin</keyword>
<dbReference type="SUPFAM" id="SSF57190">
    <property type="entry name" value="Colipase-like"/>
    <property type="match status" value="2"/>
</dbReference>
<dbReference type="PANTHER" id="PTHR18821:SF2">
    <property type="entry name" value="DICKKOPF-RELATED PROTEIN 3-LIKE"/>
    <property type="match status" value="1"/>
</dbReference>
<keyword evidence="7" id="KW-1133">Transmembrane helix</keyword>
<dbReference type="Ensembl" id="ENSXCOT00000008356.1">
    <property type="protein sequence ID" value="ENSXCOP00000008258.1"/>
    <property type="gene ID" value="ENSXCOG00000006336.1"/>
</dbReference>
<keyword evidence="7" id="KW-0812">Transmembrane</keyword>
<dbReference type="Pfam" id="PF06607">
    <property type="entry name" value="Prokineticin"/>
    <property type="match status" value="1"/>
</dbReference>
<proteinExistence type="inferred from homology"/>
<dbReference type="GO" id="GO:0090729">
    <property type="term" value="F:toxin activity"/>
    <property type="evidence" value="ECO:0007669"/>
    <property type="project" value="UniProtKB-KW"/>
</dbReference>
<dbReference type="Proteomes" id="UP000261380">
    <property type="component" value="Unplaced"/>
</dbReference>
<keyword evidence="5" id="KW-1015">Disulfide bond</keyword>